<organism evidence="1">
    <name type="scientific">viral metagenome</name>
    <dbReference type="NCBI Taxonomy" id="1070528"/>
    <lineage>
        <taxon>unclassified sequences</taxon>
        <taxon>metagenomes</taxon>
        <taxon>organismal metagenomes</taxon>
    </lineage>
</organism>
<reference evidence="1" key="1">
    <citation type="journal article" date="2020" name="Nature">
        <title>Giant virus diversity and host interactions through global metagenomics.</title>
        <authorList>
            <person name="Schulz F."/>
            <person name="Roux S."/>
            <person name="Paez-Espino D."/>
            <person name="Jungbluth S."/>
            <person name="Walsh D.A."/>
            <person name="Denef V.J."/>
            <person name="McMahon K.D."/>
            <person name="Konstantinidis K.T."/>
            <person name="Eloe-Fadrosh E.A."/>
            <person name="Kyrpides N.C."/>
            <person name="Woyke T."/>
        </authorList>
    </citation>
    <scope>NUCLEOTIDE SEQUENCE</scope>
    <source>
        <strain evidence="1">GVMAG-M-3300009187-29</strain>
    </source>
</reference>
<dbReference type="AlphaFoldDB" id="A0A6C0B2T3"/>
<sequence>MNFSPNHKTLEYIYAICENKLICSSEFKSAEMKYLTMQLQKKMISEYTINGEVFEFDRNVILYLRVLRDIISLEAPYSRKTTAIYKEIAYILNTIQCSFNSIKREHNEVFIMDPTEFFISLLKIKRRDSPIFSVYINLAKEYLNQLEYMAFAIINRIDELDFDLRSYSDEFFKEFLKLDFQIPDSPNAPN</sequence>
<evidence type="ECO:0000313" key="1">
    <source>
        <dbReference type="EMBL" id="QHS86372.1"/>
    </source>
</evidence>
<proteinExistence type="predicted"/>
<protein>
    <submittedName>
        <fullName evidence="1">Uncharacterized protein</fullName>
    </submittedName>
</protein>
<dbReference type="EMBL" id="MN739054">
    <property type="protein sequence ID" value="QHS86372.1"/>
    <property type="molecule type" value="Genomic_DNA"/>
</dbReference>
<accession>A0A6C0B2T3</accession>
<name>A0A6C0B2T3_9ZZZZ</name>